<feature type="transmembrane region" description="Helical" evidence="8">
    <location>
        <begin position="156"/>
        <end position="173"/>
    </location>
</feature>
<evidence type="ECO:0000313" key="9">
    <source>
        <dbReference type="EMBL" id="EXJ78618.1"/>
    </source>
</evidence>
<feature type="transmembrane region" description="Helical" evidence="8">
    <location>
        <begin position="405"/>
        <end position="427"/>
    </location>
</feature>
<evidence type="ECO:0000256" key="2">
    <source>
        <dbReference type="ARBA" id="ARBA00008335"/>
    </source>
</evidence>
<dbReference type="EMBL" id="AMWN01000011">
    <property type="protein sequence ID" value="EXJ78618.1"/>
    <property type="molecule type" value="Genomic_DNA"/>
</dbReference>
<dbReference type="RefSeq" id="XP_007728066.1">
    <property type="nucleotide sequence ID" value="XM_007729876.1"/>
</dbReference>
<dbReference type="AlphaFoldDB" id="W9XEH5"/>
<keyword evidence="5 8" id="KW-1133">Transmembrane helix</keyword>
<comment type="caution">
    <text evidence="9">The sequence shown here is derived from an EMBL/GenBank/DDBJ whole genome shotgun (WGS) entry which is preliminary data.</text>
</comment>
<evidence type="ECO:0000256" key="6">
    <source>
        <dbReference type="ARBA" id="ARBA00023136"/>
    </source>
</evidence>
<dbReference type="GO" id="GO:0022857">
    <property type="term" value="F:transmembrane transporter activity"/>
    <property type="evidence" value="ECO:0007669"/>
    <property type="project" value="InterPro"/>
</dbReference>
<protein>
    <recommendedName>
        <fullName evidence="11">Major facilitator superfamily (MFS) profile domain-containing protein</fullName>
    </recommendedName>
</protein>
<feature type="transmembrane region" description="Helical" evidence="8">
    <location>
        <begin position="326"/>
        <end position="348"/>
    </location>
</feature>
<dbReference type="Gene3D" id="1.20.1250.20">
    <property type="entry name" value="MFS general substrate transporter like domains"/>
    <property type="match status" value="2"/>
</dbReference>
<feature type="transmembrane region" description="Helical" evidence="8">
    <location>
        <begin position="244"/>
        <end position="266"/>
    </location>
</feature>
<keyword evidence="6 8" id="KW-0472">Membrane</keyword>
<keyword evidence="10" id="KW-1185">Reference proteome</keyword>
<dbReference type="SUPFAM" id="SSF103473">
    <property type="entry name" value="MFS general substrate transporter"/>
    <property type="match status" value="2"/>
</dbReference>
<evidence type="ECO:0000256" key="4">
    <source>
        <dbReference type="ARBA" id="ARBA00022692"/>
    </source>
</evidence>
<evidence type="ECO:0000256" key="7">
    <source>
        <dbReference type="SAM" id="MobiDB-lite"/>
    </source>
</evidence>
<evidence type="ECO:0000256" key="3">
    <source>
        <dbReference type="ARBA" id="ARBA00022448"/>
    </source>
</evidence>
<feature type="transmembrane region" description="Helical" evidence="8">
    <location>
        <begin position="215"/>
        <end position="232"/>
    </location>
</feature>
<feature type="compositionally biased region" description="Basic and acidic residues" evidence="7">
    <location>
        <begin position="35"/>
        <end position="45"/>
    </location>
</feature>
<keyword evidence="3" id="KW-0813">Transport</keyword>
<feature type="transmembrane region" description="Helical" evidence="8">
    <location>
        <begin position="461"/>
        <end position="481"/>
    </location>
</feature>
<proteinExistence type="inferred from homology"/>
<dbReference type="Pfam" id="PF07690">
    <property type="entry name" value="MFS_1"/>
    <property type="match status" value="1"/>
</dbReference>
<evidence type="ECO:0000256" key="5">
    <source>
        <dbReference type="ARBA" id="ARBA00022989"/>
    </source>
</evidence>
<sequence length="609" mass="67476">MRLRFPQALSVALDRGKSNDVDTPGSAAGDGDADLTTHKFTDKEAAVPGDSDNSSQGDDVNEKPIDTDAQRGVQAAEAVTEVWTKRDLIIAYVLIWIIEFMLAFSSGIVSTLTPYVTSSFEMHSLTATTSIISSLIAGIFKLPFAKIMDIWGRPQALIVMVASITLGLIMMAGCNNVETYCAAQVFYSVGYNGIDFAMTIFIADTSKLRNRSFMIALASSPWLAVTWAYGPAANSILKTIGFRWGFGIWCIILPVICTPLCLLFMYNQRKADKMGLIPPRPSRGTPFQTFIYYCREFDVIGLLLISAGLALFLLSFSIYSYQKDEWRSPLIICFIIFGGLLIIAFALYEKYLAPVTFIPWPLLKNRTVIFTYTMAFSLYCAWYIWDSYFYSLCIVVFRQTITQATYIGNIYTIGSTFWALVLGVAIRFNGRLKWYALCFGVPMTILGVGLMIHFRQPDNKISYIVMTQIFIAFGGGTLVICEQMTVMAVSRHQHIPAVLAIEAMVCNIGSSVGSTIAAAMWTGIFPKKLQENLPASAQANFASIYGDLTVQSSYPPGSPTRIAIDKSYGQTQKLMLITATCLYSITLGSTMLWEDVDVKNMKQRTKGLI</sequence>
<dbReference type="Proteomes" id="UP000019484">
    <property type="component" value="Unassembled WGS sequence"/>
</dbReference>
<accession>W9XEH5</accession>
<evidence type="ECO:0000256" key="1">
    <source>
        <dbReference type="ARBA" id="ARBA00004141"/>
    </source>
</evidence>
<comment type="similarity">
    <text evidence="2">Belongs to the major facilitator superfamily.</text>
</comment>
<feature type="transmembrane region" description="Helical" evidence="8">
    <location>
        <begin position="368"/>
        <end position="385"/>
    </location>
</feature>
<feature type="transmembrane region" description="Helical" evidence="8">
    <location>
        <begin position="574"/>
        <end position="593"/>
    </location>
</feature>
<feature type="transmembrane region" description="Helical" evidence="8">
    <location>
        <begin position="89"/>
        <end position="112"/>
    </location>
</feature>
<evidence type="ECO:0008006" key="11">
    <source>
        <dbReference type="Google" id="ProtNLM"/>
    </source>
</evidence>
<dbReference type="PANTHER" id="PTHR23501:SF3">
    <property type="entry name" value="MAJOR FACILITATOR SUPERFAMILY (MFS) PROFILE DOMAIN-CONTAINING PROTEIN"/>
    <property type="match status" value="1"/>
</dbReference>
<feature type="transmembrane region" description="Helical" evidence="8">
    <location>
        <begin position="434"/>
        <end position="455"/>
    </location>
</feature>
<dbReference type="HOGENOM" id="CLU_012970_1_0_1"/>
<feature type="transmembrane region" description="Helical" evidence="8">
    <location>
        <begin position="124"/>
        <end position="144"/>
    </location>
</feature>
<feature type="transmembrane region" description="Helical" evidence="8">
    <location>
        <begin position="299"/>
        <end position="320"/>
    </location>
</feature>
<feature type="transmembrane region" description="Helical" evidence="8">
    <location>
        <begin position="185"/>
        <end position="203"/>
    </location>
</feature>
<dbReference type="eggNOG" id="KOG0254">
    <property type="taxonomic scope" value="Eukaryota"/>
</dbReference>
<feature type="region of interest" description="Disordered" evidence="7">
    <location>
        <begin position="16"/>
        <end position="69"/>
    </location>
</feature>
<comment type="subcellular location">
    <subcellularLocation>
        <location evidence="1">Membrane</location>
        <topology evidence="1">Multi-pass membrane protein</topology>
    </subcellularLocation>
</comment>
<dbReference type="InterPro" id="IPR036259">
    <property type="entry name" value="MFS_trans_sf"/>
</dbReference>
<dbReference type="GO" id="GO:0005886">
    <property type="term" value="C:plasma membrane"/>
    <property type="evidence" value="ECO:0007669"/>
    <property type="project" value="TreeGrafter"/>
</dbReference>
<feature type="compositionally biased region" description="Basic and acidic residues" evidence="7">
    <location>
        <begin position="60"/>
        <end position="69"/>
    </location>
</feature>
<reference evidence="9 10" key="1">
    <citation type="submission" date="2013-03" db="EMBL/GenBank/DDBJ databases">
        <title>The Genome Sequence of Capronia coronata CBS 617.96.</title>
        <authorList>
            <consortium name="The Broad Institute Genomics Platform"/>
            <person name="Cuomo C."/>
            <person name="de Hoog S."/>
            <person name="Gorbushina A."/>
            <person name="Walker B."/>
            <person name="Young S.K."/>
            <person name="Zeng Q."/>
            <person name="Gargeya S."/>
            <person name="Fitzgerald M."/>
            <person name="Haas B."/>
            <person name="Abouelleil A."/>
            <person name="Allen A.W."/>
            <person name="Alvarado L."/>
            <person name="Arachchi H.M."/>
            <person name="Berlin A.M."/>
            <person name="Chapman S.B."/>
            <person name="Gainer-Dewar J."/>
            <person name="Goldberg J."/>
            <person name="Griggs A."/>
            <person name="Gujja S."/>
            <person name="Hansen M."/>
            <person name="Howarth C."/>
            <person name="Imamovic A."/>
            <person name="Ireland A."/>
            <person name="Larimer J."/>
            <person name="McCowan C."/>
            <person name="Murphy C."/>
            <person name="Pearson M."/>
            <person name="Poon T.W."/>
            <person name="Priest M."/>
            <person name="Roberts A."/>
            <person name="Saif S."/>
            <person name="Shea T."/>
            <person name="Sisk P."/>
            <person name="Sykes S."/>
            <person name="Wortman J."/>
            <person name="Nusbaum C."/>
            <person name="Birren B."/>
        </authorList>
    </citation>
    <scope>NUCLEOTIDE SEQUENCE [LARGE SCALE GENOMIC DNA]</scope>
    <source>
        <strain evidence="9 10">CBS 617.96</strain>
    </source>
</reference>
<dbReference type="FunFam" id="1.20.1250.20:FF:000284">
    <property type="entry name" value="Siderophore iron transporter mirB"/>
    <property type="match status" value="1"/>
</dbReference>
<name>W9XEH5_9EURO</name>
<dbReference type="PANTHER" id="PTHR23501">
    <property type="entry name" value="MAJOR FACILITATOR SUPERFAMILY"/>
    <property type="match status" value="1"/>
</dbReference>
<evidence type="ECO:0000313" key="10">
    <source>
        <dbReference type="Proteomes" id="UP000019484"/>
    </source>
</evidence>
<dbReference type="OrthoDB" id="4078873at2759"/>
<evidence type="ECO:0000256" key="8">
    <source>
        <dbReference type="SAM" id="Phobius"/>
    </source>
</evidence>
<dbReference type="GeneID" id="19163865"/>
<organism evidence="9 10">
    <name type="scientific">Capronia coronata CBS 617.96</name>
    <dbReference type="NCBI Taxonomy" id="1182541"/>
    <lineage>
        <taxon>Eukaryota</taxon>
        <taxon>Fungi</taxon>
        <taxon>Dikarya</taxon>
        <taxon>Ascomycota</taxon>
        <taxon>Pezizomycotina</taxon>
        <taxon>Eurotiomycetes</taxon>
        <taxon>Chaetothyriomycetidae</taxon>
        <taxon>Chaetothyriales</taxon>
        <taxon>Herpotrichiellaceae</taxon>
        <taxon>Capronia</taxon>
    </lineage>
</organism>
<gene>
    <name evidence="9" type="ORF">A1O1_09019</name>
</gene>
<keyword evidence="4 8" id="KW-0812">Transmembrane</keyword>
<dbReference type="InterPro" id="IPR011701">
    <property type="entry name" value="MFS"/>
</dbReference>